<reference evidence="3 4" key="1">
    <citation type="journal article" date="2016" name="Nat. Commun.">
        <title>Thousands of microbial genomes shed light on interconnected biogeochemical processes in an aquifer system.</title>
        <authorList>
            <person name="Anantharaman K."/>
            <person name="Brown C.T."/>
            <person name="Hug L.A."/>
            <person name="Sharon I."/>
            <person name="Castelle C.J."/>
            <person name="Probst A.J."/>
            <person name="Thomas B.C."/>
            <person name="Singh A."/>
            <person name="Wilkins M.J."/>
            <person name="Karaoz U."/>
            <person name="Brodie E.L."/>
            <person name="Williams K.H."/>
            <person name="Hubbard S.S."/>
            <person name="Banfield J.F."/>
        </authorList>
    </citation>
    <scope>NUCLEOTIDE SEQUENCE [LARGE SCALE GENOMIC DNA]</scope>
</reference>
<feature type="transmembrane region" description="Helical" evidence="1">
    <location>
        <begin position="43"/>
        <end position="64"/>
    </location>
</feature>
<dbReference type="InterPro" id="IPR043993">
    <property type="entry name" value="T4SS_pilin"/>
</dbReference>
<proteinExistence type="predicted"/>
<feature type="signal peptide" evidence="2">
    <location>
        <begin position="1"/>
        <end position="24"/>
    </location>
</feature>
<name>A0A1G2QHP8_9BACT</name>
<evidence type="ECO:0000256" key="1">
    <source>
        <dbReference type="SAM" id="Phobius"/>
    </source>
</evidence>
<dbReference type="EMBL" id="MHTK01000004">
    <property type="protein sequence ID" value="OHA59893.1"/>
    <property type="molecule type" value="Genomic_DNA"/>
</dbReference>
<sequence length="119" mass="12838">MNNKLKVLSASLFTTLLIPALTFAAFNDFDDAISTITGWLNDLIPLLIGIAVIVFLWGVVKYVIAGSDSTKRKEGGALMAYGILAIFVMISVWGLVNILVDTLDLNTNIPTDLPQVPSN</sequence>
<keyword evidence="2" id="KW-0732">Signal</keyword>
<dbReference type="STRING" id="1802439.A2589_02530"/>
<gene>
    <name evidence="3" type="ORF">A2589_02530</name>
</gene>
<feature type="chain" id="PRO_5009584115" description="DUF4190 domain-containing protein" evidence="2">
    <location>
        <begin position="25"/>
        <end position="119"/>
    </location>
</feature>
<keyword evidence="1" id="KW-0472">Membrane</keyword>
<feature type="transmembrane region" description="Helical" evidence="1">
    <location>
        <begin position="76"/>
        <end position="96"/>
    </location>
</feature>
<dbReference type="Pfam" id="PF18895">
    <property type="entry name" value="T4SS_pilin"/>
    <property type="match status" value="1"/>
</dbReference>
<evidence type="ECO:0000313" key="3">
    <source>
        <dbReference type="EMBL" id="OHA59893.1"/>
    </source>
</evidence>
<evidence type="ECO:0008006" key="5">
    <source>
        <dbReference type="Google" id="ProtNLM"/>
    </source>
</evidence>
<evidence type="ECO:0000256" key="2">
    <source>
        <dbReference type="SAM" id="SignalP"/>
    </source>
</evidence>
<evidence type="ECO:0000313" key="4">
    <source>
        <dbReference type="Proteomes" id="UP000177838"/>
    </source>
</evidence>
<comment type="caution">
    <text evidence="3">The sequence shown here is derived from an EMBL/GenBank/DDBJ whole genome shotgun (WGS) entry which is preliminary data.</text>
</comment>
<dbReference type="Proteomes" id="UP000177838">
    <property type="component" value="Unassembled WGS sequence"/>
</dbReference>
<keyword evidence="1" id="KW-0812">Transmembrane</keyword>
<accession>A0A1G2QHP8</accession>
<dbReference type="AlphaFoldDB" id="A0A1G2QHP8"/>
<keyword evidence="1" id="KW-1133">Transmembrane helix</keyword>
<protein>
    <recommendedName>
        <fullName evidence="5">DUF4190 domain-containing protein</fullName>
    </recommendedName>
</protein>
<organism evidence="3 4">
    <name type="scientific">Candidatus Vogelbacteria bacterium RIFOXYD1_FULL_46_19</name>
    <dbReference type="NCBI Taxonomy" id="1802439"/>
    <lineage>
        <taxon>Bacteria</taxon>
        <taxon>Candidatus Vogeliibacteriota</taxon>
    </lineage>
</organism>